<name>A0ABD0TXX5_DENTH</name>
<reference evidence="1 2" key="1">
    <citation type="journal article" date="2024" name="Plant Biotechnol. J.">
        <title>Dendrobium thyrsiflorum genome and its molecular insights into genes involved in important horticultural traits.</title>
        <authorList>
            <person name="Chen B."/>
            <person name="Wang J.Y."/>
            <person name="Zheng P.J."/>
            <person name="Li K.L."/>
            <person name="Liang Y.M."/>
            <person name="Chen X.F."/>
            <person name="Zhang C."/>
            <person name="Zhao X."/>
            <person name="He X."/>
            <person name="Zhang G.Q."/>
            <person name="Liu Z.J."/>
            <person name="Xu Q."/>
        </authorList>
    </citation>
    <scope>NUCLEOTIDE SEQUENCE [LARGE SCALE GENOMIC DNA]</scope>
    <source>
        <strain evidence="1">GZMU011</strain>
    </source>
</reference>
<accession>A0ABD0TXX5</accession>
<proteinExistence type="predicted"/>
<evidence type="ECO:0000313" key="2">
    <source>
        <dbReference type="Proteomes" id="UP001552299"/>
    </source>
</evidence>
<keyword evidence="2" id="KW-1185">Reference proteome</keyword>
<evidence type="ECO:0000313" key="1">
    <source>
        <dbReference type="EMBL" id="KAL0904430.1"/>
    </source>
</evidence>
<dbReference type="AlphaFoldDB" id="A0ABD0TXX5"/>
<dbReference type="Proteomes" id="UP001552299">
    <property type="component" value="Unassembled WGS sequence"/>
</dbReference>
<sequence>MSFSFSPSSCIRTRPFCREQKLLLSKQFYSHGSKTGILTRRLLSGGIALTVCFSLLNEDSVRGTGSCYQEPLLAPFPTTLNHQSS</sequence>
<organism evidence="1 2">
    <name type="scientific">Dendrobium thyrsiflorum</name>
    <name type="common">Pinecone-like raceme dendrobium</name>
    <name type="synonym">Orchid</name>
    <dbReference type="NCBI Taxonomy" id="117978"/>
    <lineage>
        <taxon>Eukaryota</taxon>
        <taxon>Viridiplantae</taxon>
        <taxon>Streptophyta</taxon>
        <taxon>Embryophyta</taxon>
        <taxon>Tracheophyta</taxon>
        <taxon>Spermatophyta</taxon>
        <taxon>Magnoliopsida</taxon>
        <taxon>Liliopsida</taxon>
        <taxon>Asparagales</taxon>
        <taxon>Orchidaceae</taxon>
        <taxon>Epidendroideae</taxon>
        <taxon>Malaxideae</taxon>
        <taxon>Dendrobiinae</taxon>
        <taxon>Dendrobium</taxon>
    </lineage>
</organism>
<gene>
    <name evidence="1" type="ORF">M5K25_026538</name>
</gene>
<dbReference type="EMBL" id="JANQDX010000019">
    <property type="protein sequence ID" value="KAL0904430.1"/>
    <property type="molecule type" value="Genomic_DNA"/>
</dbReference>
<comment type="caution">
    <text evidence="1">The sequence shown here is derived from an EMBL/GenBank/DDBJ whole genome shotgun (WGS) entry which is preliminary data.</text>
</comment>
<protein>
    <submittedName>
        <fullName evidence="1">Uncharacterized protein</fullName>
    </submittedName>
</protein>